<name>A0A6C0INW9_9ZZZZ</name>
<dbReference type="EMBL" id="MN740223">
    <property type="protein sequence ID" value="QHT94509.1"/>
    <property type="molecule type" value="Genomic_DNA"/>
</dbReference>
<evidence type="ECO:0000313" key="1">
    <source>
        <dbReference type="EMBL" id="QHT94509.1"/>
    </source>
</evidence>
<protein>
    <submittedName>
        <fullName evidence="1">Uncharacterized protein</fullName>
    </submittedName>
</protein>
<proteinExistence type="predicted"/>
<reference evidence="1" key="1">
    <citation type="journal article" date="2020" name="Nature">
        <title>Giant virus diversity and host interactions through global metagenomics.</title>
        <authorList>
            <person name="Schulz F."/>
            <person name="Roux S."/>
            <person name="Paez-Espino D."/>
            <person name="Jungbluth S."/>
            <person name="Walsh D.A."/>
            <person name="Denef V.J."/>
            <person name="McMahon K.D."/>
            <person name="Konstantinidis K.T."/>
            <person name="Eloe-Fadrosh E.A."/>
            <person name="Kyrpides N.C."/>
            <person name="Woyke T."/>
        </authorList>
    </citation>
    <scope>NUCLEOTIDE SEQUENCE</scope>
    <source>
        <strain evidence="1">GVMAG-M-3300024258-28</strain>
    </source>
</reference>
<organism evidence="1">
    <name type="scientific">viral metagenome</name>
    <dbReference type="NCBI Taxonomy" id="1070528"/>
    <lineage>
        <taxon>unclassified sequences</taxon>
        <taxon>metagenomes</taxon>
        <taxon>organismal metagenomes</taxon>
    </lineage>
</organism>
<sequence>MSTDDVCSQRKLSMQFNIPPSRLTIQSPYDGTVTQDQLNMRRKVEILKYNKNAGGSSSSQKQNFARMARGNYNIDKISCTADSYNPVSSKNSGIPGPEVFLYEDPNVPLYNYRSNTNIGAISETIETTEWSAYLNTNVNVAVDTDTTFATLVIRDVISQASLVYSLNIPISIKISGSSFYTDTSGSIINVSSFVNNTKSYYNNELSTQAINSSIPTSSLNINLHPTVDITTSNNISVYSFQAVIFLGYISVANFLLYTSPGNVYELKHNFTLTKQLDLTTNDITYTNSSQTTVINSVDVGYIINESTDTTRSSFVNCAIEGTDPTDNASSKTFSISDSVGNSSSINLLASKTTVFIVTVAEGTNSFGSGNKYYLNNSISPSLSFTTGTTYKFDLSDISNEDHSLLFSKTSDGSHNSGVEYIYGITSVGTPGEAGASISILIDSSTSTPLYYYCVYHSGMGSTISKTTTTETSSDGSTTSTSY</sequence>
<accession>A0A6C0INW9</accession>
<dbReference type="AlphaFoldDB" id="A0A6C0INW9"/>